<dbReference type="EMBL" id="JAAQWG010000112">
    <property type="protein sequence ID" value="NMY13633.1"/>
    <property type="molecule type" value="Genomic_DNA"/>
</dbReference>
<dbReference type="InterPro" id="IPR006108">
    <property type="entry name" value="3HC_DH_C"/>
</dbReference>
<dbReference type="GO" id="GO:0006635">
    <property type="term" value="P:fatty acid beta-oxidation"/>
    <property type="evidence" value="ECO:0007669"/>
    <property type="project" value="TreeGrafter"/>
</dbReference>
<name>A0A7Y1AD83_PSEVE</name>
<gene>
    <name evidence="6" type="ORF">HBO38_35535</name>
</gene>
<dbReference type="AlphaFoldDB" id="A0A7Y1AD83"/>
<dbReference type="PIRSF" id="PIRSF000105">
    <property type="entry name" value="HCDH"/>
    <property type="match status" value="1"/>
</dbReference>
<keyword evidence="2" id="KW-0520">NAD</keyword>
<dbReference type="InterPro" id="IPR022694">
    <property type="entry name" value="3-OHacyl-CoA_DH"/>
</dbReference>
<dbReference type="SUPFAM" id="SSF51735">
    <property type="entry name" value="NAD(P)-binding Rossmann-fold domains"/>
    <property type="match status" value="1"/>
</dbReference>
<evidence type="ECO:0000256" key="1">
    <source>
        <dbReference type="ARBA" id="ARBA00023002"/>
    </source>
</evidence>
<dbReference type="PANTHER" id="PTHR48075:SF5">
    <property type="entry name" value="3-HYDROXYBUTYRYL-COA DEHYDROGENASE"/>
    <property type="match status" value="1"/>
</dbReference>
<protein>
    <submittedName>
        <fullName evidence="6">3-hydroxyacyl-CoA dehydrogenase family protein</fullName>
    </submittedName>
</protein>
<evidence type="ECO:0000259" key="5">
    <source>
        <dbReference type="Pfam" id="PF02737"/>
    </source>
</evidence>
<reference evidence="6 7" key="1">
    <citation type="journal article" date="2020" name="Front. Microbiol.">
        <title>Genetic Organization of the aprX-lipA2 Operon Affects the Proteolytic Potential of Pseudomonas Species in Milk.</title>
        <authorList>
            <person name="Maier C."/>
            <person name="Huptas C."/>
            <person name="von Neubeck M."/>
            <person name="Scherer S."/>
            <person name="Wenning M."/>
            <person name="Lucking G."/>
        </authorList>
    </citation>
    <scope>NUCLEOTIDE SEQUENCE [LARGE SCALE GENOMIC DNA]</scope>
    <source>
        <strain evidence="6 7">DSM 16272</strain>
    </source>
</reference>
<dbReference type="RefSeq" id="WP_169886668.1">
    <property type="nucleotide sequence ID" value="NZ_JAAQWG010000112.1"/>
</dbReference>
<evidence type="ECO:0000256" key="3">
    <source>
        <dbReference type="PIRSR" id="PIRSR000105-1"/>
    </source>
</evidence>
<dbReference type="InterPro" id="IPR006176">
    <property type="entry name" value="3-OHacyl-CoA_DH_NAD-bd"/>
</dbReference>
<sequence>MSNLSICVAGCGTMGTGIAIVAARSGFPTVLYDMDAGRLEAARRQMSAFLAKSVARGKLTQDQVDSIMARVTLATQPEQVADCGLVIEAVFEDLQPKGAVFQALDKVCSPTTLFASNTSTLSITEIAAVSGRPDRFVGMHFCLPAQLMKLVEMSPGLNTSEEAFAQAWSICEQMGQRPVKTQDQPGFILNCFLVPFNNDAIRLVEQGVAEPEQIDKAIKAALGYAMGPMELLDLVGLDTQVLLCEALHGITHEPRAACPPLLRKMVAAKRLGRKTQRGFLQYESNKIFGS</sequence>
<dbReference type="SUPFAM" id="SSF48179">
    <property type="entry name" value="6-phosphogluconate dehydrogenase C-terminal domain-like"/>
    <property type="match status" value="1"/>
</dbReference>
<keyword evidence="1" id="KW-0560">Oxidoreductase</keyword>
<dbReference type="Pfam" id="PF00725">
    <property type="entry name" value="3HCDH"/>
    <property type="match status" value="1"/>
</dbReference>
<evidence type="ECO:0000313" key="7">
    <source>
        <dbReference type="Proteomes" id="UP000537729"/>
    </source>
</evidence>
<accession>A0A7Y1AD83</accession>
<dbReference type="FunFam" id="3.40.50.720:FF:000009">
    <property type="entry name" value="Fatty oxidation complex, alpha subunit"/>
    <property type="match status" value="1"/>
</dbReference>
<dbReference type="GO" id="GO:0008691">
    <property type="term" value="F:3-hydroxybutyryl-CoA dehydrogenase activity"/>
    <property type="evidence" value="ECO:0007669"/>
    <property type="project" value="TreeGrafter"/>
</dbReference>
<dbReference type="InterPro" id="IPR013328">
    <property type="entry name" value="6PGD_dom2"/>
</dbReference>
<evidence type="ECO:0000313" key="6">
    <source>
        <dbReference type="EMBL" id="NMY13633.1"/>
    </source>
</evidence>
<evidence type="ECO:0000259" key="4">
    <source>
        <dbReference type="Pfam" id="PF00725"/>
    </source>
</evidence>
<dbReference type="InterPro" id="IPR036291">
    <property type="entry name" value="NAD(P)-bd_dom_sf"/>
</dbReference>
<feature type="site" description="Important for catalytic activity" evidence="3">
    <location>
        <position position="140"/>
    </location>
</feature>
<dbReference type="Proteomes" id="UP000537729">
    <property type="component" value="Unassembled WGS sequence"/>
</dbReference>
<evidence type="ECO:0000256" key="2">
    <source>
        <dbReference type="ARBA" id="ARBA00023027"/>
    </source>
</evidence>
<dbReference type="Gene3D" id="3.40.50.720">
    <property type="entry name" value="NAD(P)-binding Rossmann-like Domain"/>
    <property type="match status" value="1"/>
</dbReference>
<feature type="domain" description="3-hydroxyacyl-CoA dehydrogenase C-terminal" evidence="4">
    <location>
        <begin position="186"/>
        <end position="282"/>
    </location>
</feature>
<comment type="caution">
    <text evidence="6">The sequence shown here is derived from an EMBL/GenBank/DDBJ whole genome shotgun (WGS) entry which is preliminary data.</text>
</comment>
<proteinExistence type="predicted"/>
<dbReference type="InterPro" id="IPR008927">
    <property type="entry name" value="6-PGluconate_DH-like_C_sf"/>
</dbReference>
<dbReference type="PANTHER" id="PTHR48075">
    <property type="entry name" value="3-HYDROXYACYL-COA DEHYDROGENASE FAMILY PROTEIN"/>
    <property type="match status" value="1"/>
</dbReference>
<organism evidence="6 7">
    <name type="scientific">Pseudomonas veronii</name>
    <dbReference type="NCBI Taxonomy" id="76761"/>
    <lineage>
        <taxon>Bacteria</taxon>
        <taxon>Pseudomonadati</taxon>
        <taxon>Pseudomonadota</taxon>
        <taxon>Gammaproteobacteria</taxon>
        <taxon>Pseudomonadales</taxon>
        <taxon>Pseudomonadaceae</taxon>
        <taxon>Pseudomonas</taxon>
    </lineage>
</organism>
<dbReference type="Gene3D" id="1.10.1040.10">
    <property type="entry name" value="N-(1-d-carboxylethyl)-l-norvaline Dehydrogenase, domain 2"/>
    <property type="match status" value="1"/>
</dbReference>
<feature type="domain" description="3-hydroxyacyl-CoA dehydrogenase NAD binding" evidence="5">
    <location>
        <begin position="6"/>
        <end position="183"/>
    </location>
</feature>
<dbReference type="GO" id="GO:0070403">
    <property type="term" value="F:NAD+ binding"/>
    <property type="evidence" value="ECO:0007669"/>
    <property type="project" value="InterPro"/>
</dbReference>
<dbReference type="Pfam" id="PF02737">
    <property type="entry name" value="3HCDH_N"/>
    <property type="match status" value="1"/>
</dbReference>